<dbReference type="GO" id="GO:0016746">
    <property type="term" value="F:acyltransferase activity"/>
    <property type="evidence" value="ECO:0007669"/>
    <property type="project" value="UniProtKB-KW"/>
</dbReference>
<protein>
    <submittedName>
        <fullName evidence="5">1-acyl-sn-glycerol-3-phosphate acyltransferase</fullName>
    </submittedName>
</protein>
<proteinExistence type="predicted"/>
<reference evidence="5 6" key="1">
    <citation type="submission" date="2020-12" db="EMBL/GenBank/DDBJ databases">
        <authorList>
            <person name="Awala S.I."/>
            <person name="Gwak J.-H."/>
            <person name="Kim S.-J."/>
            <person name="Rhee S.-K."/>
        </authorList>
    </citation>
    <scope>NUCLEOTIDE SEQUENCE [LARGE SCALE GENOMIC DNA]</scope>
    <source>
        <strain evidence="5 6">IT5</strain>
    </source>
</reference>
<dbReference type="SUPFAM" id="SSF69593">
    <property type="entry name" value="Glycerol-3-phosphate (1)-acyltransferase"/>
    <property type="match status" value="1"/>
</dbReference>
<comment type="pathway">
    <text evidence="1">Lipid metabolism.</text>
</comment>
<dbReference type="Proteomes" id="UP000663088">
    <property type="component" value="Chromosome"/>
</dbReference>
<feature type="domain" description="Phospholipid/glycerol acyltransferase" evidence="4">
    <location>
        <begin position="35"/>
        <end position="147"/>
    </location>
</feature>
<accession>A0ABX7PUY7</accession>
<dbReference type="RefSeq" id="WP_206846933.1">
    <property type="nucleotide sequence ID" value="NZ_CP065956.1"/>
</dbReference>
<keyword evidence="3 5" id="KW-0012">Acyltransferase</keyword>
<keyword evidence="6" id="KW-1185">Reference proteome</keyword>
<dbReference type="PANTHER" id="PTHR10434">
    <property type="entry name" value="1-ACYL-SN-GLYCEROL-3-PHOSPHATE ACYLTRANSFERASE"/>
    <property type="match status" value="1"/>
</dbReference>
<gene>
    <name evidence="5" type="ORF">EM20IM_09905</name>
</gene>
<keyword evidence="2" id="KW-0808">Transferase</keyword>
<dbReference type="EMBL" id="CP065956">
    <property type="protein sequence ID" value="QSR86762.1"/>
    <property type="molecule type" value="Genomic_DNA"/>
</dbReference>
<dbReference type="SMART" id="SM00563">
    <property type="entry name" value="PlsC"/>
    <property type="match status" value="1"/>
</dbReference>
<evidence type="ECO:0000313" key="6">
    <source>
        <dbReference type="Proteomes" id="UP000663088"/>
    </source>
</evidence>
<sequence>MKKGYAIARVLTLGILKLFFDFKVYGRQNIPSEPVLIVANHCSYLDPPIVGCTFEKEIYFVGRKSLFDNPLFGTLLRYLNTIPLDRDKPEVGSFKLILDLFEKGKSILVFPEGTRSPSGSLQKAAPGVGYIAVKARVPILPLRIFGSFEAFPRTAKLPRPYPIRVVVGRAYRPTENTAGLSKKAYYQIVADEMMSKIAALQFDHKWGWAQKDLLV</sequence>
<name>A0ABX7PUY7_9BACT</name>
<evidence type="ECO:0000256" key="3">
    <source>
        <dbReference type="ARBA" id="ARBA00023315"/>
    </source>
</evidence>
<evidence type="ECO:0000259" key="4">
    <source>
        <dbReference type="SMART" id="SM00563"/>
    </source>
</evidence>
<dbReference type="CDD" id="cd07989">
    <property type="entry name" value="LPLAT_AGPAT-like"/>
    <property type="match status" value="1"/>
</dbReference>
<organism evidence="5 6">
    <name type="scientific">Candidatus Methylacidiphilum infernorum</name>
    <dbReference type="NCBI Taxonomy" id="511746"/>
    <lineage>
        <taxon>Bacteria</taxon>
        <taxon>Pseudomonadati</taxon>
        <taxon>Verrucomicrobiota</taxon>
        <taxon>Methylacidiphilae</taxon>
        <taxon>Methylacidiphilales</taxon>
        <taxon>Methylacidiphilaceae</taxon>
        <taxon>Methylacidiphilum (ex Ratnadevi et al. 2023)</taxon>
    </lineage>
</organism>
<dbReference type="Pfam" id="PF01553">
    <property type="entry name" value="Acyltransferase"/>
    <property type="match status" value="1"/>
</dbReference>
<evidence type="ECO:0000256" key="2">
    <source>
        <dbReference type="ARBA" id="ARBA00022679"/>
    </source>
</evidence>
<dbReference type="PANTHER" id="PTHR10434:SF40">
    <property type="entry name" value="1-ACYL-SN-GLYCEROL-3-PHOSPHATE ACYLTRANSFERASE"/>
    <property type="match status" value="1"/>
</dbReference>
<evidence type="ECO:0000256" key="1">
    <source>
        <dbReference type="ARBA" id="ARBA00005189"/>
    </source>
</evidence>
<dbReference type="InterPro" id="IPR002123">
    <property type="entry name" value="Plipid/glycerol_acylTrfase"/>
</dbReference>
<evidence type="ECO:0000313" key="5">
    <source>
        <dbReference type="EMBL" id="QSR86762.1"/>
    </source>
</evidence>